<dbReference type="InterPro" id="IPR001926">
    <property type="entry name" value="TrpB-like_PALP"/>
</dbReference>
<evidence type="ECO:0000256" key="8">
    <source>
        <dbReference type="ARBA" id="ARBA00042242"/>
    </source>
</evidence>
<dbReference type="Pfam" id="PF01071">
    <property type="entry name" value="GARS_A"/>
    <property type="match status" value="2"/>
</dbReference>
<dbReference type="NCBIfam" id="TIGR00877">
    <property type="entry name" value="purD"/>
    <property type="match status" value="1"/>
</dbReference>
<dbReference type="InterPro" id="IPR020562">
    <property type="entry name" value="PRibGlycinamide_synth_N"/>
</dbReference>
<keyword evidence="3" id="KW-0436">Ligase</keyword>
<feature type="non-terminal residue" evidence="13">
    <location>
        <position position="1"/>
    </location>
</feature>
<accession>A0A2T4GSV2</accession>
<dbReference type="PANTHER" id="PTHR43472">
    <property type="entry name" value="PHOSPHORIBOSYLAMINE--GLYCINE LIGASE"/>
    <property type="match status" value="1"/>
</dbReference>
<dbReference type="UniPathway" id="UPA00074">
    <property type="reaction ID" value="UER00125"/>
</dbReference>
<evidence type="ECO:0000256" key="1">
    <source>
        <dbReference type="ARBA" id="ARBA00005174"/>
    </source>
</evidence>
<dbReference type="Gene3D" id="3.30.1490.20">
    <property type="entry name" value="ATP-grasp fold, A domain"/>
    <property type="match status" value="2"/>
</dbReference>
<dbReference type="InterPro" id="IPR016185">
    <property type="entry name" value="PreATP-grasp_dom_sf"/>
</dbReference>
<dbReference type="InterPro" id="IPR020559">
    <property type="entry name" value="PRibGlycinamide_synth_CS"/>
</dbReference>
<evidence type="ECO:0000313" key="14">
    <source>
        <dbReference type="Proteomes" id="UP000241587"/>
    </source>
</evidence>
<dbReference type="GO" id="GO:0004641">
    <property type="term" value="F:phosphoribosylformylglycinamidine cyclo-ligase activity"/>
    <property type="evidence" value="ECO:0007669"/>
    <property type="project" value="UniProtKB-EC"/>
</dbReference>
<dbReference type="GO" id="GO:0009113">
    <property type="term" value="P:purine nucleobase biosynthetic process"/>
    <property type="evidence" value="ECO:0007669"/>
    <property type="project" value="InterPro"/>
</dbReference>
<comment type="catalytic activity">
    <reaction evidence="10">
        <text>2-formamido-N(1)-(5-O-phospho-beta-D-ribosyl)acetamidine + ATP = 5-amino-1-(5-phospho-beta-D-ribosyl)imidazole + ADP + phosphate + H(+)</text>
        <dbReference type="Rhea" id="RHEA:23032"/>
        <dbReference type="ChEBI" id="CHEBI:15378"/>
        <dbReference type="ChEBI" id="CHEBI:30616"/>
        <dbReference type="ChEBI" id="CHEBI:43474"/>
        <dbReference type="ChEBI" id="CHEBI:137981"/>
        <dbReference type="ChEBI" id="CHEBI:147287"/>
        <dbReference type="ChEBI" id="CHEBI:456216"/>
        <dbReference type="EC" id="6.3.3.1"/>
    </reaction>
</comment>
<dbReference type="InterPro" id="IPR020560">
    <property type="entry name" value="PRibGlycinamide_synth_C-dom"/>
</dbReference>
<evidence type="ECO:0000256" key="5">
    <source>
        <dbReference type="ARBA" id="ARBA00022755"/>
    </source>
</evidence>
<dbReference type="Gene3D" id="3.40.50.1100">
    <property type="match status" value="2"/>
</dbReference>
<dbReference type="SUPFAM" id="SSF56059">
    <property type="entry name" value="Glutathione synthetase ATP-binding domain-like"/>
    <property type="match status" value="2"/>
</dbReference>
<dbReference type="Proteomes" id="UP000241587">
    <property type="component" value="Unassembled WGS sequence"/>
</dbReference>
<dbReference type="InterPro" id="IPR037123">
    <property type="entry name" value="PRibGlycinamide_synth_C_sf"/>
</dbReference>
<name>A0A2T4GSV2_FUSCU</name>
<keyword evidence="14" id="KW-1185">Reference proteome</keyword>
<dbReference type="GO" id="GO:0046872">
    <property type="term" value="F:metal ion binding"/>
    <property type="evidence" value="ECO:0007669"/>
    <property type="project" value="InterPro"/>
</dbReference>
<dbReference type="InterPro" id="IPR036052">
    <property type="entry name" value="TrpB-like_PALP_sf"/>
</dbReference>
<dbReference type="SUPFAM" id="SSF51246">
    <property type="entry name" value="Rudiment single hybrid motif"/>
    <property type="match status" value="1"/>
</dbReference>
<organism evidence="13 14">
    <name type="scientific">Fusarium culmorum</name>
    <dbReference type="NCBI Taxonomy" id="5516"/>
    <lineage>
        <taxon>Eukaryota</taxon>
        <taxon>Fungi</taxon>
        <taxon>Dikarya</taxon>
        <taxon>Ascomycota</taxon>
        <taxon>Pezizomycotina</taxon>
        <taxon>Sordariomycetes</taxon>
        <taxon>Hypocreomycetidae</taxon>
        <taxon>Hypocreales</taxon>
        <taxon>Nectriaceae</taxon>
        <taxon>Fusarium</taxon>
    </lineage>
</organism>
<dbReference type="PROSITE" id="PS00184">
    <property type="entry name" value="GARS"/>
    <property type="match status" value="1"/>
</dbReference>
<evidence type="ECO:0000256" key="10">
    <source>
        <dbReference type="ARBA" id="ARBA00049057"/>
    </source>
</evidence>
<dbReference type="Gene3D" id="3.90.600.10">
    <property type="entry name" value="Phosphoribosylglycinamide synthetase, C-terminal domain"/>
    <property type="match status" value="1"/>
</dbReference>
<dbReference type="EMBL" id="PVEM01000006">
    <property type="protein sequence ID" value="PTD06589.1"/>
    <property type="molecule type" value="Genomic_DNA"/>
</dbReference>
<evidence type="ECO:0000313" key="13">
    <source>
        <dbReference type="EMBL" id="PTD06589.1"/>
    </source>
</evidence>
<keyword evidence="5" id="KW-0658">Purine biosynthesis</keyword>
<dbReference type="HAMAP" id="MF_00138">
    <property type="entry name" value="GARS"/>
    <property type="match status" value="1"/>
</dbReference>
<dbReference type="GO" id="GO:0004637">
    <property type="term" value="F:phosphoribosylamine-glycine ligase activity"/>
    <property type="evidence" value="ECO:0007669"/>
    <property type="project" value="UniProtKB-EC"/>
</dbReference>
<dbReference type="PANTHER" id="PTHR43472:SF1">
    <property type="entry name" value="PHOSPHORIBOSYLAMINE--GLYCINE LIGASE, CHLOROPLASTIC"/>
    <property type="match status" value="1"/>
</dbReference>
<keyword evidence="4 11" id="KW-0547">Nucleotide-binding</keyword>
<dbReference type="GO" id="GO:0006189">
    <property type="term" value="P:'de novo' IMP biosynthetic process"/>
    <property type="evidence" value="ECO:0007669"/>
    <property type="project" value="UniProtKB-UniPathway"/>
</dbReference>
<protein>
    <recommendedName>
        <fullName evidence="2">phosphoribosylamine--glycine ligase</fullName>
        <ecNumber evidence="2">6.3.4.13</ecNumber>
    </recommendedName>
    <alternativeName>
        <fullName evidence="8">Glycinamide ribonucleotide synthetase</fullName>
    </alternativeName>
    <alternativeName>
        <fullName evidence="9">Phosphoribosylglycinamide synthetase</fullName>
    </alternativeName>
</protein>
<dbReference type="OrthoDB" id="2018833at2759"/>
<evidence type="ECO:0000256" key="6">
    <source>
        <dbReference type="ARBA" id="ARBA00022840"/>
    </source>
</evidence>
<proteinExistence type="inferred from homology"/>
<dbReference type="SMART" id="SM01209">
    <property type="entry name" value="GARS_A"/>
    <property type="match status" value="2"/>
</dbReference>
<evidence type="ECO:0000256" key="3">
    <source>
        <dbReference type="ARBA" id="ARBA00022598"/>
    </source>
</evidence>
<evidence type="ECO:0000256" key="9">
    <source>
        <dbReference type="ARBA" id="ARBA00042864"/>
    </source>
</evidence>
<dbReference type="SMART" id="SM01210">
    <property type="entry name" value="GARS_C"/>
    <property type="match status" value="1"/>
</dbReference>
<dbReference type="InterPro" id="IPR011054">
    <property type="entry name" value="Rudment_hybrid_motif"/>
</dbReference>
<comment type="similarity">
    <text evidence="7">Belongs to the GARS family.</text>
</comment>
<evidence type="ECO:0000256" key="7">
    <source>
        <dbReference type="ARBA" id="ARBA00038345"/>
    </source>
</evidence>
<comment type="pathway">
    <text evidence="1">Purine metabolism; IMP biosynthesis via de novo pathway; N(1)-(5-phospho-D-ribosyl)glycinamide from 5-phospho-alpha-D-ribose 1-diphosphate: step 2/2.</text>
</comment>
<feature type="domain" description="ATP-grasp" evidence="12">
    <location>
        <begin position="108"/>
        <end position="320"/>
    </location>
</feature>
<evidence type="ECO:0000256" key="11">
    <source>
        <dbReference type="PROSITE-ProRule" id="PRU00409"/>
    </source>
</evidence>
<sequence length="1066" mass="114921">VLVVGKGAREHALAWRLSKSQSVKQVFVFPGNGGTSFEEGAAPISNLTGIRAGPTGYSDLAQKAKQLEIGLVWLMVLRSISEKSVAGIPCFAPSRKAAELEGSKVFAKTFMKDHGIPTAPHSSFDDFDEARAYVRKVFTDKDHRIVIKADGLAAGKGVVLPEDPEQALEDLRSIMKDGVLSTAGSSVVIEEYMEGFDISILTFSDGKTFFSLPAGQDHKRILESNKGPNTGGMGVYTPVPMVTSGITQQIDDDILRPTFEALQKQGCPFQDLLFIGVMITKTGPKVIEYNVRFGDPETQSSMLLLSEETDLARVLLSCTNGTLHQIKDTIQVKPGFSCNVVVASGGYPGDYKTGKTISLRTPPPDDVIIFHAGTHRDECDGLLKTAGGRVFSVAAYGKTLQQARDKAYQGVECVSFESKVFRTDIAHGALELKIILKCENLQLSGPFKYRGALNKLLQLNRHQLERGLNYINFRQFEVQKLVLTSFVLGNHALALLMAASQVSKLRNLTIPLEVYVPSSITKDKISALKATGNSVIPLVKLEDDIQRCADKALENYSRNGTTFVPPANDTDIILSQATAAAEFYDQVTDYGYGELDAIVAPCGGGSLLAGCASWFEGLGAEPLIDGPGFHDSLEAGVLLPKTKKSGTTIADGQRTTISPKTWSLLSAQTALRGFIAYYTAFGGTIEPSSAVAIAASAAVVQQQNPKNNDTSVTTLGVILSGGNISATRFHNLRKGFMATEPLRVLVLGSGGREHALAWKLSQPPSVDLIIVCPGNTATAGLKRTRNFDIGDIHGSLNVSRSHNINLAVFTRESDLAKGAVDIFTRGIRCIGPPSGTALLESSKLFAKQFMRKYAIPTAPYHNFATDRDALCFIENQFSCGKNKVVLKHPGIADGHGVHVVETCGEASNVLSRDFNKQSDFSSGQSHSILVEEFMEGPEFTIMALTDGQNFTMCPPYGDSKKRKDNNEGPMTGDMGCVCPTARCSEPMFQELQQKFMARTVTGLKEEVSLAGLSFAGFIAIGIILTETGPMAIEYDLRLGAPETQALMPLLTPEVDLAAVLMQCHDT</sequence>
<dbReference type="SUPFAM" id="SSF53686">
    <property type="entry name" value="Tryptophan synthase beta subunit-like PLP-dependent enzymes"/>
    <property type="match status" value="1"/>
</dbReference>
<dbReference type="AlphaFoldDB" id="A0A2T4GSV2"/>
<comment type="caution">
    <text evidence="13">The sequence shown here is derived from an EMBL/GenBank/DDBJ whole genome shotgun (WGS) entry which is preliminary data.</text>
</comment>
<dbReference type="EC" id="6.3.4.13" evidence="2"/>
<dbReference type="PROSITE" id="PS50975">
    <property type="entry name" value="ATP_GRASP"/>
    <property type="match status" value="2"/>
</dbReference>
<dbReference type="Gene3D" id="3.30.470.20">
    <property type="entry name" value="ATP-grasp fold, B domain"/>
    <property type="match status" value="2"/>
</dbReference>
<dbReference type="InterPro" id="IPR000115">
    <property type="entry name" value="PRibGlycinamide_synth"/>
</dbReference>
<dbReference type="SUPFAM" id="SSF52440">
    <property type="entry name" value="PreATP-grasp domain"/>
    <property type="match status" value="2"/>
</dbReference>
<feature type="domain" description="ATP-grasp" evidence="12">
    <location>
        <begin position="847"/>
        <end position="1065"/>
    </location>
</feature>
<dbReference type="Pfam" id="PF02843">
    <property type="entry name" value="GARS_C"/>
    <property type="match status" value="1"/>
</dbReference>
<evidence type="ECO:0000259" key="12">
    <source>
        <dbReference type="PROSITE" id="PS50975"/>
    </source>
</evidence>
<gene>
    <name evidence="13" type="ORF">FCULG_00006806</name>
</gene>
<keyword evidence="6 11" id="KW-0067">ATP-binding</keyword>
<dbReference type="InterPro" id="IPR020561">
    <property type="entry name" value="PRibGlycinamid_synth_ATP-grasp"/>
</dbReference>
<dbReference type="Pfam" id="PF02844">
    <property type="entry name" value="GARS_N"/>
    <property type="match status" value="2"/>
</dbReference>
<dbReference type="Gene3D" id="3.40.50.20">
    <property type="match status" value="2"/>
</dbReference>
<dbReference type="Pfam" id="PF00291">
    <property type="entry name" value="PALP"/>
    <property type="match status" value="1"/>
</dbReference>
<dbReference type="InterPro" id="IPR013815">
    <property type="entry name" value="ATP_grasp_subdomain_1"/>
</dbReference>
<dbReference type="InterPro" id="IPR011761">
    <property type="entry name" value="ATP-grasp"/>
</dbReference>
<dbReference type="GO" id="GO:0005524">
    <property type="term" value="F:ATP binding"/>
    <property type="evidence" value="ECO:0007669"/>
    <property type="project" value="UniProtKB-UniRule"/>
</dbReference>
<evidence type="ECO:0000256" key="2">
    <source>
        <dbReference type="ARBA" id="ARBA00013255"/>
    </source>
</evidence>
<evidence type="ECO:0000256" key="4">
    <source>
        <dbReference type="ARBA" id="ARBA00022741"/>
    </source>
</evidence>
<reference evidence="13 14" key="1">
    <citation type="submission" date="2018-02" db="EMBL/GenBank/DDBJ databases">
        <title>Fusarium culmorum secondary metabolites in fungal-bacterial-plant interactions.</title>
        <authorList>
            <person name="Schmidt R."/>
        </authorList>
    </citation>
    <scope>NUCLEOTIDE SEQUENCE [LARGE SCALE GENOMIC DNA]</scope>
    <source>
        <strain evidence="13 14">PV</strain>
    </source>
</reference>